<dbReference type="HOGENOM" id="CLU_2272831_0_0_9"/>
<organism evidence="1 2">
    <name type="scientific">Desulfoscipio gibsoniae DSM 7213</name>
    <dbReference type="NCBI Taxonomy" id="767817"/>
    <lineage>
        <taxon>Bacteria</taxon>
        <taxon>Bacillati</taxon>
        <taxon>Bacillota</taxon>
        <taxon>Clostridia</taxon>
        <taxon>Eubacteriales</taxon>
        <taxon>Desulfallaceae</taxon>
        <taxon>Desulfoscipio</taxon>
    </lineage>
</organism>
<protein>
    <submittedName>
        <fullName evidence="1">Uncharacterized protein</fullName>
    </submittedName>
</protein>
<dbReference type="Proteomes" id="UP000013520">
    <property type="component" value="Chromosome"/>
</dbReference>
<dbReference type="AlphaFoldDB" id="R4KEW2"/>
<proteinExistence type="predicted"/>
<dbReference type="RefSeq" id="WP_006524362.1">
    <property type="nucleotide sequence ID" value="NC_021184.1"/>
</dbReference>
<evidence type="ECO:0000313" key="2">
    <source>
        <dbReference type="Proteomes" id="UP000013520"/>
    </source>
</evidence>
<name>R4KEW2_9FIRM</name>
<sequence length="102" mass="11417">MRLEQNIMKHNPNIEFKIGKGYGFAVTYDSLFENDYVVNVFTGGDVLEMLADVYSPVPLDLRKVQAIAKTKDGNIWCYCDSKIGPLWLRHGGANAKLMAAGY</sequence>
<reference evidence="1 2" key="1">
    <citation type="submission" date="2012-01" db="EMBL/GenBank/DDBJ databases">
        <title>Complete sequence of Desulfotomaculum gibsoniae DSM 7213.</title>
        <authorList>
            <consortium name="US DOE Joint Genome Institute"/>
            <person name="Lucas S."/>
            <person name="Han J."/>
            <person name="Lapidus A."/>
            <person name="Cheng J.-F."/>
            <person name="Goodwin L."/>
            <person name="Pitluck S."/>
            <person name="Peters L."/>
            <person name="Ovchinnikova G."/>
            <person name="Teshima H."/>
            <person name="Detter J.C."/>
            <person name="Han C."/>
            <person name="Tapia R."/>
            <person name="Land M."/>
            <person name="Hauser L."/>
            <person name="Kyrpides N."/>
            <person name="Ivanova N."/>
            <person name="Pagani I."/>
            <person name="Parshina S."/>
            <person name="Plugge C."/>
            <person name="Muyzer G."/>
            <person name="Kuever J."/>
            <person name="Ivanova A."/>
            <person name="Nazina T."/>
            <person name="Klenk H.-P."/>
            <person name="Brambilla E."/>
            <person name="Spring S."/>
            <person name="Stams A.F."/>
            <person name="Woyke T."/>
        </authorList>
    </citation>
    <scope>NUCLEOTIDE SEQUENCE [LARGE SCALE GENOMIC DNA]</scope>
    <source>
        <strain evidence="1 2">DSM 7213</strain>
    </source>
</reference>
<dbReference type="EMBL" id="CP003273">
    <property type="protein sequence ID" value="AGL01124.1"/>
    <property type="molecule type" value="Genomic_DNA"/>
</dbReference>
<evidence type="ECO:0000313" key="1">
    <source>
        <dbReference type="EMBL" id="AGL01124.1"/>
    </source>
</evidence>
<accession>R4KEW2</accession>
<dbReference type="KEGG" id="dgi:Desgi_1653"/>
<keyword evidence="2" id="KW-1185">Reference proteome</keyword>
<gene>
    <name evidence="1" type="ORF">Desgi_1653</name>
</gene>